<dbReference type="EMBL" id="AE001437">
    <property type="protein sequence ID" value="AAK80305.1"/>
    <property type="molecule type" value="Genomic_DNA"/>
</dbReference>
<evidence type="ECO:0000313" key="2">
    <source>
        <dbReference type="Proteomes" id="UP000000814"/>
    </source>
</evidence>
<dbReference type="PATRIC" id="fig|272562.8.peg.2545"/>
<dbReference type="STRING" id="272562.CA_C2349"/>
<dbReference type="HOGENOM" id="CLU_1064357_0_0_9"/>
<dbReference type="PIR" id="F97189">
    <property type="entry name" value="F97189"/>
</dbReference>
<evidence type="ECO:0000313" key="1">
    <source>
        <dbReference type="EMBL" id="AAK80305.1"/>
    </source>
</evidence>
<organism evidence="1 2">
    <name type="scientific">Clostridium acetobutylicum (strain ATCC 824 / DSM 792 / JCM 1419 / IAM 19013 / LMG 5710 / NBRC 13948 / NRRL B-527 / VKM B-1787 / 2291 / W)</name>
    <dbReference type="NCBI Taxonomy" id="272562"/>
    <lineage>
        <taxon>Bacteria</taxon>
        <taxon>Bacillati</taxon>
        <taxon>Bacillota</taxon>
        <taxon>Clostridia</taxon>
        <taxon>Eubacteriales</taxon>
        <taxon>Clostridiaceae</taxon>
        <taxon>Clostridium</taxon>
    </lineage>
</organism>
<dbReference type="RefSeq" id="WP_010965646.1">
    <property type="nucleotide sequence ID" value="NC_003030.1"/>
</dbReference>
<protein>
    <recommendedName>
        <fullName evidence="3">Glycosyltransferase</fullName>
    </recommendedName>
</protein>
<proteinExistence type="predicted"/>
<dbReference type="eggNOG" id="ENOG5033X5E">
    <property type="taxonomic scope" value="Bacteria"/>
</dbReference>
<accession>Q97GL7</accession>
<dbReference type="GeneID" id="44998824"/>
<gene>
    <name evidence="1" type="ordered locus">CA_C2349</name>
</gene>
<reference evidence="1 2" key="1">
    <citation type="journal article" date="2001" name="J. Bacteriol.">
        <title>Genome sequence and comparative analysis of the solvent-producing bacterium Clostridium acetobutylicum.</title>
        <authorList>
            <person name="Nolling J."/>
            <person name="Breton G."/>
            <person name="Omelchenko M.V."/>
            <person name="Makarova K.S."/>
            <person name="Zeng Q."/>
            <person name="Gibson R."/>
            <person name="Lee H.M."/>
            <person name="Dubois J."/>
            <person name="Qiu D."/>
            <person name="Hitti J."/>
            <person name="Wolf Y.I."/>
            <person name="Tatusov R.L."/>
            <person name="Sabathe F."/>
            <person name="Doucette-Stamm L."/>
            <person name="Soucaille P."/>
            <person name="Daly M.J."/>
            <person name="Bennett G.N."/>
            <person name="Koonin E.V."/>
            <person name="Smith D.R."/>
        </authorList>
    </citation>
    <scope>NUCLEOTIDE SEQUENCE [LARGE SCALE GENOMIC DNA]</scope>
    <source>
        <strain evidence="2">ATCC 824 / DSM 792 / JCM 1419 / LMG 5710 / VKM B-1787</strain>
    </source>
</reference>
<dbReference type="Proteomes" id="UP000000814">
    <property type="component" value="Chromosome"/>
</dbReference>
<keyword evidence="2" id="KW-1185">Reference proteome</keyword>
<dbReference type="AlphaFoldDB" id="Q97GL7"/>
<name>Q97GL7_CLOAB</name>
<dbReference type="KEGG" id="cac:CA_C2349"/>
<dbReference type="OrthoDB" id="1550796at2"/>
<evidence type="ECO:0008006" key="3">
    <source>
        <dbReference type="Google" id="ProtNLM"/>
    </source>
</evidence>
<sequence>MNNIKIPCIVLVYYDKKIIEKSIQFLLKANRFIDIIVLENKSVNTEKIKPYLMELVKKKQIYMYVEFDENISNNAVEEFFDSRIINIHKCDKIIVTDGDLQGNSNDWFYEERDILKRRKEVFACGINLKTNNLPIQHFREAKNWIPKSRRILNDCEECATGNQLLMMRSKEFKGFLRYMKRNKLKFKDSEMLKYCYDVLGRIWVKTKKNKVKHLTWDLYSNLSNSYTRYKLSKSHKQHWYHNKYCDFTVYCFNGSKKITYK</sequence>